<gene>
    <name evidence="1" type="ORF">OSCT_0254</name>
</gene>
<evidence type="ECO:0000313" key="2">
    <source>
        <dbReference type="Proteomes" id="UP000054010"/>
    </source>
</evidence>
<keyword evidence="2" id="KW-1185">Reference proteome</keyword>
<proteinExistence type="predicted"/>
<dbReference type="Proteomes" id="UP000054010">
    <property type="component" value="Unassembled WGS sequence"/>
</dbReference>
<dbReference type="STRING" id="765420.OSCT_0254"/>
<dbReference type="AlphaFoldDB" id="E1IAA3"/>
<organism evidence="1 2">
    <name type="scientific">Oscillochloris trichoides DG-6</name>
    <dbReference type="NCBI Taxonomy" id="765420"/>
    <lineage>
        <taxon>Bacteria</taxon>
        <taxon>Bacillati</taxon>
        <taxon>Chloroflexota</taxon>
        <taxon>Chloroflexia</taxon>
        <taxon>Chloroflexales</taxon>
        <taxon>Chloroflexineae</taxon>
        <taxon>Oscillochloridaceae</taxon>
        <taxon>Oscillochloris</taxon>
    </lineage>
</organism>
<protein>
    <submittedName>
        <fullName evidence="1">Uncharacterized protein</fullName>
    </submittedName>
</protein>
<dbReference type="SUPFAM" id="SSF52540">
    <property type="entry name" value="P-loop containing nucleoside triphosphate hydrolases"/>
    <property type="match status" value="1"/>
</dbReference>
<evidence type="ECO:0000313" key="1">
    <source>
        <dbReference type="EMBL" id="EFO81857.1"/>
    </source>
</evidence>
<dbReference type="InterPro" id="IPR027417">
    <property type="entry name" value="P-loop_NTPase"/>
</dbReference>
<accession>E1IAA3</accession>
<reference evidence="1 2" key="1">
    <citation type="journal article" date="2011" name="J. Bacteriol.">
        <title>Draft genome sequence of the anoxygenic filamentous phototrophic bacterium Oscillochloris trichoides subsp. DG-6.</title>
        <authorList>
            <person name="Kuznetsov B.B."/>
            <person name="Ivanovsky R.N."/>
            <person name="Keppen O.I."/>
            <person name="Sukhacheva M.V."/>
            <person name="Bumazhkin B.K."/>
            <person name="Patutina E.O."/>
            <person name="Beletsky A.V."/>
            <person name="Mardanov A.V."/>
            <person name="Baslerov R.V."/>
            <person name="Panteleeva A.N."/>
            <person name="Kolganova T.V."/>
            <person name="Ravin N.V."/>
            <person name="Skryabin K.G."/>
        </authorList>
    </citation>
    <scope>NUCLEOTIDE SEQUENCE [LARGE SCALE GENOMIC DNA]</scope>
    <source>
        <strain evidence="1 2">DG-6</strain>
    </source>
</reference>
<dbReference type="Gene3D" id="3.40.50.300">
    <property type="entry name" value="P-loop containing nucleotide triphosphate hydrolases"/>
    <property type="match status" value="1"/>
</dbReference>
<name>E1IAA3_9CHLR</name>
<dbReference type="HOGENOM" id="CLU_468374_0_0_0"/>
<sequence length="582" mass="67873">MAHGLLTPHPRTEVRTTLENAYIAELMAGGQPTTRVVNVYSFTGMGKTWLGYMMFAQTPLPPEAMALWISFEHTDEKPLPEIPDSDSVSIPNNELLTQLAHQPFAERINCSALNEIARLFGERFKLQYRLGTRPKKDGPLLIFFDALNELSRRDLEPSDRIGSSWEYAETQIIEPAARQKNTVIFCFSHAPIQWNFYYLREVDTKYNLDPMSEDEVKELLDKQHISEPIYPFVYRISMGHPWTISYILLDDPGFLVDPNYESDISHKISQLPAPYRDLLYIVGILRVVEVAPIEALLEGLNITEIQGRPVNRGFIRAALGSFKEFFEPSSNRHRTRFAAKFRRVIEKEIPDERLIERLGIILKHYNQYVYSSYLINERYSALREYFYTQIKIIITSMSQCQDINLHQSVNEMINSMIYDLRKTIDYFNEKFISDVAGEVLYDPEIKFMLASLGLAVNNDGQIINDEYIEANLQNYSYEVANTFIPRIIEPYGLRMEDIEPLAWIAKYRQAAPITLDLLREAYQALRRPEPKSSLLRYHLSRYTAANIVRYNYNYNNYTLNDWLRDLLANYEEQLHDTREIIQ</sequence>
<dbReference type="EMBL" id="ADVR01000004">
    <property type="protein sequence ID" value="EFO81857.1"/>
    <property type="molecule type" value="Genomic_DNA"/>
</dbReference>
<comment type="caution">
    <text evidence="1">The sequence shown here is derived from an EMBL/GenBank/DDBJ whole genome shotgun (WGS) entry which is preliminary data.</text>
</comment>